<feature type="domain" description="HTH cro/C1-type" evidence="1">
    <location>
        <begin position="44"/>
        <end position="98"/>
    </location>
</feature>
<dbReference type="AlphaFoldDB" id="A0A2X2IR83"/>
<reference evidence="2 3" key="1">
    <citation type="submission" date="2018-06" db="EMBL/GenBank/DDBJ databases">
        <authorList>
            <consortium name="Pathogen Informatics"/>
            <person name="Doyle S."/>
        </authorList>
    </citation>
    <scope>NUCLEOTIDE SEQUENCE [LARGE SCALE GENOMIC DNA]</scope>
    <source>
        <strain evidence="2 3">NCTC11343</strain>
    </source>
</reference>
<dbReference type="InterPro" id="IPR010982">
    <property type="entry name" value="Lambda_DNA-bd_dom_sf"/>
</dbReference>
<gene>
    <name evidence="2" type="ORF">NCTC11343_00313</name>
</gene>
<evidence type="ECO:0000313" key="2">
    <source>
        <dbReference type="EMBL" id="SPZ83794.1"/>
    </source>
</evidence>
<organism evidence="2 3">
    <name type="scientific">Sphingobacterium multivorum</name>
    <dbReference type="NCBI Taxonomy" id="28454"/>
    <lineage>
        <taxon>Bacteria</taxon>
        <taxon>Pseudomonadati</taxon>
        <taxon>Bacteroidota</taxon>
        <taxon>Sphingobacteriia</taxon>
        <taxon>Sphingobacteriales</taxon>
        <taxon>Sphingobacteriaceae</taxon>
        <taxon>Sphingobacterium</taxon>
    </lineage>
</organism>
<dbReference type="InterPro" id="IPR001387">
    <property type="entry name" value="Cro/C1-type_HTH"/>
</dbReference>
<evidence type="ECO:0000259" key="1">
    <source>
        <dbReference type="PROSITE" id="PS50943"/>
    </source>
</evidence>
<protein>
    <submittedName>
        <fullName evidence="2">Uncharacterized protein conserved in bacteria, prophage-related</fullName>
    </submittedName>
</protein>
<sequence>MSEVNFDKFLTIVSDEKVDSIERAKARQKRRKHLRASQRIALHILRQLDQLGWSQKKLAQQMGVSPQLVNKWVKGNENFTLETLYSLSECLNIELIEIKSLRENKEIADILSIPSSHYERTAKIIKLPVRTSITQKSPYTNQSIAR</sequence>
<dbReference type="Pfam" id="PF01381">
    <property type="entry name" value="HTH_3"/>
    <property type="match status" value="1"/>
</dbReference>
<dbReference type="GO" id="GO:0003677">
    <property type="term" value="F:DNA binding"/>
    <property type="evidence" value="ECO:0007669"/>
    <property type="project" value="InterPro"/>
</dbReference>
<dbReference type="SUPFAM" id="SSF47413">
    <property type="entry name" value="lambda repressor-like DNA-binding domains"/>
    <property type="match status" value="1"/>
</dbReference>
<dbReference type="CDD" id="cd00093">
    <property type="entry name" value="HTH_XRE"/>
    <property type="match status" value="1"/>
</dbReference>
<accession>A0A2X2IR83</accession>
<proteinExistence type="predicted"/>
<dbReference type="Gene3D" id="1.10.260.40">
    <property type="entry name" value="lambda repressor-like DNA-binding domains"/>
    <property type="match status" value="1"/>
</dbReference>
<dbReference type="SMART" id="SM00530">
    <property type="entry name" value="HTH_XRE"/>
    <property type="match status" value="1"/>
</dbReference>
<evidence type="ECO:0000313" key="3">
    <source>
        <dbReference type="Proteomes" id="UP000251241"/>
    </source>
</evidence>
<dbReference type="EMBL" id="UAUU01000002">
    <property type="protein sequence ID" value="SPZ83794.1"/>
    <property type="molecule type" value="Genomic_DNA"/>
</dbReference>
<name>A0A2X2IR83_SPHMU</name>
<dbReference type="Proteomes" id="UP000251241">
    <property type="component" value="Unassembled WGS sequence"/>
</dbReference>
<dbReference type="PROSITE" id="PS50943">
    <property type="entry name" value="HTH_CROC1"/>
    <property type="match status" value="1"/>
</dbReference>